<feature type="compositionally biased region" description="Polar residues" evidence="1">
    <location>
        <begin position="339"/>
        <end position="359"/>
    </location>
</feature>
<reference evidence="2" key="2">
    <citation type="submission" date="2025-09" db="UniProtKB">
        <authorList>
            <consortium name="Ensembl"/>
        </authorList>
    </citation>
    <scope>IDENTIFICATION</scope>
</reference>
<dbReference type="GeneTree" id="ENSGT00640000091617"/>
<dbReference type="InterPro" id="IPR026124">
    <property type="entry name" value="Sperm-assoc_Ag8"/>
</dbReference>
<name>A0A8C3H7S3_CHRPI</name>
<dbReference type="Proteomes" id="UP000694380">
    <property type="component" value="Unplaced"/>
</dbReference>
<protein>
    <recommendedName>
        <fullName evidence="4">Sperm-associated antigen 8</fullName>
    </recommendedName>
</protein>
<dbReference type="GO" id="GO:0045944">
    <property type="term" value="P:positive regulation of transcription by RNA polymerase II"/>
    <property type="evidence" value="ECO:0007669"/>
    <property type="project" value="TreeGrafter"/>
</dbReference>
<dbReference type="Pfam" id="PF22584">
    <property type="entry name" value="CFAP143"/>
    <property type="match status" value="1"/>
</dbReference>
<reference evidence="2" key="1">
    <citation type="submission" date="2025-08" db="UniProtKB">
        <authorList>
            <consortium name="Ensembl"/>
        </authorList>
    </citation>
    <scope>IDENTIFICATION</scope>
</reference>
<accession>A0A8C3H7S3</accession>
<evidence type="ECO:0000256" key="1">
    <source>
        <dbReference type="SAM" id="MobiDB-lite"/>
    </source>
</evidence>
<keyword evidence="3" id="KW-1185">Reference proteome</keyword>
<evidence type="ECO:0000313" key="2">
    <source>
        <dbReference type="Ensembl" id="ENSCPBP00000006099.1"/>
    </source>
</evidence>
<gene>
    <name evidence="2" type="primary">SPAG8</name>
</gene>
<evidence type="ECO:0000313" key="3">
    <source>
        <dbReference type="Proteomes" id="UP000694380"/>
    </source>
</evidence>
<dbReference type="Ensembl" id="ENSCPBT00000007387.1">
    <property type="protein sequence ID" value="ENSCPBP00000006099.1"/>
    <property type="gene ID" value="ENSCPBG00000004867.1"/>
</dbReference>
<dbReference type="GO" id="GO:0005737">
    <property type="term" value="C:cytoplasm"/>
    <property type="evidence" value="ECO:0007669"/>
    <property type="project" value="TreeGrafter"/>
</dbReference>
<organism evidence="2 3">
    <name type="scientific">Chrysemys picta bellii</name>
    <name type="common">Western painted turtle</name>
    <name type="synonym">Emys bellii</name>
    <dbReference type="NCBI Taxonomy" id="8478"/>
    <lineage>
        <taxon>Eukaryota</taxon>
        <taxon>Metazoa</taxon>
        <taxon>Chordata</taxon>
        <taxon>Craniata</taxon>
        <taxon>Vertebrata</taxon>
        <taxon>Euteleostomi</taxon>
        <taxon>Archelosauria</taxon>
        <taxon>Testudinata</taxon>
        <taxon>Testudines</taxon>
        <taxon>Cryptodira</taxon>
        <taxon>Durocryptodira</taxon>
        <taxon>Testudinoidea</taxon>
        <taxon>Emydidae</taxon>
        <taxon>Chrysemys</taxon>
    </lineage>
</organism>
<sequence length="359" mass="39470">MRPPRAGPHGVYCLHGDSKADCAGAEVIGRPAMERERPREDGTPQGSALTEQALLHSQGELPGSNGETPFNVAEMSPCHRERSPCMAETPGEMPPSNAEMEPCLVEMPPCHGEPGGSLGELLPCVVEMLPSKAEMPEEQPRLVSRGKCLVHNWQEERATNELDQVPSPELGSEGFFYRHGHHGLLTLQLLSQLVDSTTMKDSYRRPRRTGLPVRGQREAMLELMLYQKYRKETLTELYPPAGPMESLSTTHRHYCKEGFQPVLPPPSRPHDYRLEQPHTFWLESARQLPVSTPSPCQPGCLRAASDYPSSSAVPTCLPRTAPDPTDWQPPPRAGEWSDACSSPQHTSAPSPSQGPATSV</sequence>
<dbReference type="AlphaFoldDB" id="A0A8C3H7S3"/>
<proteinExistence type="predicted"/>
<evidence type="ECO:0008006" key="4">
    <source>
        <dbReference type="Google" id="ProtNLM"/>
    </source>
</evidence>
<dbReference type="GO" id="GO:0005634">
    <property type="term" value="C:nucleus"/>
    <property type="evidence" value="ECO:0007669"/>
    <property type="project" value="TreeGrafter"/>
</dbReference>
<feature type="region of interest" description="Disordered" evidence="1">
    <location>
        <begin position="304"/>
        <end position="359"/>
    </location>
</feature>
<dbReference type="PANTHER" id="PTHR15510:SF5">
    <property type="entry name" value="SPERM-ASSOCIATED ANTIGEN 8"/>
    <property type="match status" value="1"/>
</dbReference>
<dbReference type="PANTHER" id="PTHR15510">
    <property type="entry name" value="SPERM-ASSOCIATED ANTIGEN 8"/>
    <property type="match status" value="1"/>
</dbReference>
<dbReference type="GO" id="GO:0008017">
    <property type="term" value="F:microtubule binding"/>
    <property type="evidence" value="ECO:0007669"/>
    <property type="project" value="InterPro"/>
</dbReference>